<evidence type="ECO:0000256" key="1">
    <source>
        <dbReference type="ARBA" id="ARBA00004651"/>
    </source>
</evidence>
<dbReference type="EMBL" id="SCWC02000004">
    <property type="protein sequence ID" value="KAA1039345.1"/>
    <property type="molecule type" value="Genomic_DNA"/>
</dbReference>
<keyword evidence="7 8" id="KW-0472">Membrane</keyword>
<keyword evidence="6 8" id="KW-1133">Transmembrane helix</keyword>
<dbReference type="InterPro" id="IPR000522">
    <property type="entry name" value="ABC_transptr_permease_BtuC"/>
</dbReference>
<feature type="transmembrane region" description="Helical" evidence="8">
    <location>
        <begin position="64"/>
        <end position="86"/>
    </location>
</feature>
<evidence type="ECO:0000313" key="10">
    <source>
        <dbReference type="Proteomes" id="UP000295735"/>
    </source>
</evidence>
<dbReference type="Pfam" id="PF01032">
    <property type="entry name" value="FecCD"/>
    <property type="match status" value="1"/>
</dbReference>
<organism evidence="9 10">
    <name type="scientific">Macrococcus equipercicus</name>
    <dbReference type="NCBI Taxonomy" id="69967"/>
    <lineage>
        <taxon>Bacteria</taxon>
        <taxon>Bacillati</taxon>
        <taxon>Bacillota</taxon>
        <taxon>Bacilli</taxon>
        <taxon>Bacillales</taxon>
        <taxon>Staphylococcaceae</taxon>
        <taxon>Macrococcus</taxon>
    </lineage>
</organism>
<evidence type="ECO:0000256" key="6">
    <source>
        <dbReference type="ARBA" id="ARBA00022989"/>
    </source>
</evidence>
<dbReference type="SUPFAM" id="SSF81345">
    <property type="entry name" value="ABC transporter involved in vitamin B12 uptake, BtuC"/>
    <property type="match status" value="1"/>
</dbReference>
<evidence type="ECO:0000256" key="2">
    <source>
        <dbReference type="ARBA" id="ARBA00007935"/>
    </source>
</evidence>
<evidence type="ECO:0000256" key="4">
    <source>
        <dbReference type="ARBA" id="ARBA00022475"/>
    </source>
</evidence>
<keyword evidence="3" id="KW-0813">Transport</keyword>
<dbReference type="PANTHER" id="PTHR30472">
    <property type="entry name" value="FERRIC ENTEROBACTIN TRANSPORT SYSTEM PERMEASE PROTEIN"/>
    <property type="match status" value="1"/>
</dbReference>
<comment type="caution">
    <text evidence="9">The sequence shown here is derived from an EMBL/GenBank/DDBJ whole genome shotgun (WGS) entry which is preliminary data.</text>
</comment>
<gene>
    <name evidence="9" type="ORF">ERX35_007165</name>
</gene>
<accession>A0ABQ6R8A9</accession>
<name>A0ABQ6R8A9_9STAP</name>
<evidence type="ECO:0000256" key="3">
    <source>
        <dbReference type="ARBA" id="ARBA00022448"/>
    </source>
</evidence>
<evidence type="ECO:0000256" key="8">
    <source>
        <dbReference type="SAM" id="Phobius"/>
    </source>
</evidence>
<keyword evidence="4" id="KW-1003">Cell membrane</keyword>
<dbReference type="InterPro" id="IPR037294">
    <property type="entry name" value="ABC_BtuC-like"/>
</dbReference>
<evidence type="ECO:0000256" key="5">
    <source>
        <dbReference type="ARBA" id="ARBA00022692"/>
    </source>
</evidence>
<dbReference type="Proteomes" id="UP000295735">
    <property type="component" value="Unassembled WGS sequence"/>
</dbReference>
<comment type="subcellular location">
    <subcellularLocation>
        <location evidence="1">Cell membrane</location>
        <topology evidence="1">Multi-pass membrane protein</topology>
    </subcellularLocation>
</comment>
<dbReference type="CDD" id="cd06550">
    <property type="entry name" value="TM_ABC_iron-siderophores_like"/>
    <property type="match status" value="1"/>
</dbReference>
<protein>
    <submittedName>
        <fullName evidence="9">Iron ABC transporter permease</fullName>
    </submittedName>
</protein>
<feature type="transmembrane region" description="Helical" evidence="8">
    <location>
        <begin position="127"/>
        <end position="145"/>
    </location>
</feature>
<evidence type="ECO:0000313" key="9">
    <source>
        <dbReference type="EMBL" id="KAA1039345.1"/>
    </source>
</evidence>
<feature type="transmembrane region" description="Helical" evidence="8">
    <location>
        <begin position="239"/>
        <end position="268"/>
    </location>
</feature>
<keyword evidence="5 8" id="KW-0812">Transmembrane</keyword>
<reference evidence="9 10" key="1">
    <citation type="submission" date="2019-09" db="EMBL/GenBank/DDBJ databases">
        <authorList>
            <person name="Mazhar S."/>
            <person name="Altermann E."/>
            <person name="Hill C."/>
            <person name="Mcauliffe O."/>
        </authorList>
    </citation>
    <scope>NUCLEOTIDE SEQUENCE [LARGE SCALE GENOMIC DNA]</scope>
    <source>
        <strain evidence="9 10">ATCC 51831</strain>
    </source>
</reference>
<dbReference type="PANTHER" id="PTHR30472:SF25">
    <property type="entry name" value="ABC TRANSPORTER PERMEASE PROTEIN MJ0876-RELATED"/>
    <property type="match status" value="1"/>
</dbReference>
<feature type="transmembrane region" description="Helical" evidence="8">
    <location>
        <begin position="280"/>
        <end position="303"/>
    </location>
</feature>
<feature type="transmembrane region" description="Helical" evidence="8">
    <location>
        <begin position="152"/>
        <end position="174"/>
    </location>
</feature>
<evidence type="ECO:0000256" key="7">
    <source>
        <dbReference type="ARBA" id="ARBA00023136"/>
    </source>
</evidence>
<sequence length="339" mass="36417">MMTCCHARVQELRKDWKHLRQYSLISKAVLLTLLVAVAALQLLITPNGPALPHGLVERAILLDIRLPRLLLGLLAGFILAVTGMVFQTIFNNRLADSFSLGLASGASFGSAVAVVFGLYSLTALSSIAFSVLTLLLVILLTHQLFQGHQQTGMVLFGMFINFFFSSALYGLVLLKPAESRSLLNYLFGSVGAAEWHDIIVLTPVTVLCTSWLLYNARAVAIVSTGDTMATGLGISTTTFVYSVLAVASIMTAVLISMAGIIGFVGLLVPQLWRVPDCFSVRLIWTGLAGSVTVILSDFLGNVILAPVQIPVSIILAFLGLPLLLVITIRTIKTSTIKTE</sequence>
<feature type="transmembrane region" description="Helical" evidence="8">
    <location>
        <begin position="309"/>
        <end position="328"/>
    </location>
</feature>
<feature type="transmembrane region" description="Helical" evidence="8">
    <location>
        <begin position="24"/>
        <end position="44"/>
    </location>
</feature>
<feature type="transmembrane region" description="Helical" evidence="8">
    <location>
        <begin position="98"/>
        <end position="121"/>
    </location>
</feature>
<comment type="similarity">
    <text evidence="2">Belongs to the binding-protein-dependent transport system permease family. FecCD subfamily.</text>
</comment>
<proteinExistence type="inferred from homology"/>
<keyword evidence="10" id="KW-1185">Reference proteome</keyword>
<dbReference type="Gene3D" id="1.10.3470.10">
    <property type="entry name" value="ABC transporter involved in vitamin B12 uptake, BtuC"/>
    <property type="match status" value="1"/>
</dbReference>